<comment type="caution">
    <text evidence="1">The sequence shown here is derived from an EMBL/GenBank/DDBJ whole genome shotgun (WGS) entry which is preliminary data.</text>
</comment>
<organism evidence="1 2">
    <name type="scientific">Paraburkholderia piptadeniae</name>
    <dbReference type="NCBI Taxonomy" id="1701573"/>
    <lineage>
        <taxon>Bacteria</taxon>
        <taxon>Pseudomonadati</taxon>
        <taxon>Pseudomonadota</taxon>
        <taxon>Betaproteobacteria</taxon>
        <taxon>Burkholderiales</taxon>
        <taxon>Burkholderiaceae</taxon>
        <taxon>Paraburkholderia</taxon>
    </lineage>
</organism>
<gene>
    <name evidence="1" type="ORF">BN2476_240235</name>
</gene>
<sequence>MIASVQAGASIGLWVTGETDAAPRVMRRGARRGDVEWFSANGADRCSAAAGSVPMPHPFPPAMPVEAAQHPVAKRVIAPPLMR</sequence>
<reference evidence="1" key="1">
    <citation type="submission" date="2016-12" db="EMBL/GenBank/DDBJ databases">
        <authorList>
            <person name="Moulin L."/>
        </authorList>
    </citation>
    <scope>NUCLEOTIDE SEQUENCE [LARGE SCALE GENOMIC DNA]</scope>
    <source>
        <strain evidence="1">STM 7183</strain>
    </source>
</reference>
<dbReference type="EMBL" id="CYGY02000024">
    <property type="protein sequence ID" value="SIT40570.1"/>
    <property type="molecule type" value="Genomic_DNA"/>
</dbReference>
<evidence type="ECO:0000313" key="2">
    <source>
        <dbReference type="Proteomes" id="UP000195569"/>
    </source>
</evidence>
<protein>
    <submittedName>
        <fullName evidence="1">Uncharacterized protein</fullName>
    </submittedName>
</protein>
<dbReference type="AlphaFoldDB" id="A0A1N7RZK0"/>
<evidence type="ECO:0000313" key="1">
    <source>
        <dbReference type="EMBL" id="SIT40570.1"/>
    </source>
</evidence>
<dbReference type="Proteomes" id="UP000195569">
    <property type="component" value="Unassembled WGS sequence"/>
</dbReference>
<accession>A0A1N7RZK0</accession>
<name>A0A1N7RZK0_9BURK</name>
<proteinExistence type="predicted"/>
<keyword evidence="2" id="KW-1185">Reference proteome</keyword>